<protein>
    <submittedName>
        <fullName evidence="2">Uncharacterized protein</fullName>
    </submittedName>
</protein>
<evidence type="ECO:0000313" key="2">
    <source>
        <dbReference type="EMBL" id="RGP37519.1"/>
    </source>
</evidence>
<keyword evidence="3" id="KW-1185">Reference proteome</keyword>
<evidence type="ECO:0000313" key="3">
    <source>
        <dbReference type="Proteomes" id="UP000284547"/>
    </source>
</evidence>
<dbReference type="OrthoDB" id="7838544at2"/>
<name>A0A411Z378_9RHOB</name>
<dbReference type="AlphaFoldDB" id="A0A411Z378"/>
<evidence type="ECO:0000256" key="1">
    <source>
        <dbReference type="SAM" id="Phobius"/>
    </source>
</evidence>
<accession>A0A411Z378</accession>
<keyword evidence="1" id="KW-1133">Transmembrane helix</keyword>
<organism evidence="2 3">
    <name type="scientific">Pseudotabrizicola alkalilacus</name>
    <dbReference type="NCBI Taxonomy" id="2305252"/>
    <lineage>
        <taxon>Bacteria</taxon>
        <taxon>Pseudomonadati</taxon>
        <taxon>Pseudomonadota</taxon>
        <taxon>Alphaproteobacteria</taxon>
        <taxon>Rhodobacterales</taxon>
        <taxon>Paracoccaceae</taxon>
        <taxon>Pseudotabrizicola</taxon>
    </lineage>
</organism>
<keyword evidence="1" id="KW-0472">Membrane</keyword>
<keyword evidence="1" id="KW-0812">Transmembrane</keyword>
<feature type="transmembrane region" description="Helical" evidence="1">
    <location>
        <begin position="113"/>
        <end position="134"/>
    </location>
</feature>
<proteinExistence type="predicted"/>
<comment type="caution">
    <text evidence="2">The sequence shown here is derived from an EMBL/GenBank/DDBJ whole genome shotgun (WGS) entry which is preliminary data.</text>
</comment>
<dbReference type="RefSeq" id="WP_118151637.1">
    <property type="nucleotide sequence ID" value="NZ_QWEY01000004.1"/>
</dbReference>
<sequence>MLDDEFPEEVKRLKPRKVRFSRDVERFLGSAPSHQMDDKCHPRPALRPEPGGQNSICCAACGQTEYLSRGYCRCGHYLHGQIEDEYLAWERDLRGMHEIIARDAERKVKPLRWLPLVAMTFILGPLLVALFSTTPSLTTFLWWLPGFAIVGGAALADKFIARHKAESAAFLENADFETFLLVRNV</sequence>
<dbReference type="EMBL" id="QWEY01000004">
    <property type="protein sequence ID" value="RGP37519.1"/>
    <property type="molecule type" value="Genomic_DNA"/>
</dbReference>
<gene>
    <name evidence="2" type="ORF">D1012_09940</name>
</gene>
<dbReference type="Proteomes" id="UP000284547">
    <property type="component" value="Unassembled WGS sequence"/>
</dbReference>
<feature type="transmembrane region" description="Helical" evidence="1">
    <location>
        <begin position="140"/>
        <end position="160"/>
    </location>
</feature>
<reference evidence="2 3" key="1">
    <citation type="submission" date="2018-08" db="EMBL/GenBank/DDBJ databases">
        <title>Flavobacterium tibetense sp. nov., isolated from a wetland YonghuCo on Tibetan Plateau.</title>
        <authorList>
            <person name="Phurbu D."/>
            <person name="Lu H."/>
            <person name="Xing P."/>
        </authorList>
    </citation>
    <scope>NUCLEOTIDE SEQUENCE [LARGE SCALE GENOMIC DNA]</scope>
    <source>
        <strain evidence="2 3">DJC</strain>
    </source>
</reference>